<organism evidence="1 2">
    <name type="scientific">Dovyalis caffra</name>
    <dbReference type="NCBI Taxonomy" id="77055"/>
    <lineage>
        <taxon>Eukaryota</taxon>
        <taxon>Viridiplantae</taxon>
        <taxon>Streptophyta</taxon>
        <taxon>Embryophyta</taxon>
        <taxon>Tracheophyta</taxon>
        <taxon>Spermatophyta</taxon>
        <taxon>Magnoliopsida</taxon>
        <taxon>eudicotyledons</taxon>
        <taxon>Gunneridae</taxon>
        <taxon>Pentapetalae</taxon>
        <taxon>rosids</taxon>
        <taxon>fabids</taxon>
        <taxon>Malpighiales</taxon>
        <taxon>Salicaceae</taxon>
        <taxon>Flacourtieae</taxon>
        <taxon>Dovyalis</taxon>
    </lineage>
</organism>
<dbReference type="AlphaFoldDB" id="A0AAV1RU82"/>
<proteinExistence type="predicted"/>
<dbReference type="EMBL" id="CAWUPB010001159">
    <property type="protein sequence ID" value="CAK7340275.1"/>
    <property type="molecule type" value="Genomic_DNA"/>
</dbReference>
<comment type="caution">
    <text evidence="1">The sequence shown here is derived from an EMBL/GenBank/DDBJ whole genome shotgun (WGS) entry which is preliminary data.</text>
</comment>
<protein>
    <submittedName>
        <fullName evidence="1">Uncharacterized protein</fullName>
    </submittedName>
</protein>
<name>A0AAV1RU82_9ROSI</name>
<reference evidence="1 2" key="1">
    <citation type="submission" date="2024-01" db="EMBL/GenBank/DDBJ databases">
        <authorList>
            <person name="Waweru B."/>
        </authorList>
    </citation>
    <scope>NUCLEOTIDE SEQUENCE [LARGE SCALE GENOMIC DNA]</scope>
</reference>
<keyword evidence="2" id="KW-1185">Reference proteome</keyword>
<gene>
    <name evidence="1" type="ORF">DCAF_LOCUS15356</name>
</gene>
<accession>A0AAV1RU82</accession>
<evidence type="ECO:0000313" key="1">
    <source>
        <dbReference type="EMBL" id="CAK7340275.1"/>
    </source>
</evidence>
<sequence>MSSCKDLEVRLGLQMGLSQTLLKPMVNKEMEKEENRLLGKQIKLGDKFVVEEENLGGTDDMLASFKKKLKDLDKDLGSIRGIQPHFVQYLFSVTKNGMAYSMIYSFRSVFAFADGSVLCLS</sequence>
<dbReference type="Proteomes" id="UP001314170">
    <property type="component" value="Unassembled WGS sequence"/>
</dbReference>
<evidence type="ECO:0000313" key="2">
    <source>
        <dbReference type="Proteomes" id="UP001314170"/>
    </source>
</evidence>